<evidence type="ECO:0000256" key="1">
    <source>
        <dbReference type="SAM" id="Phobius"/>
    </source>
</evidence>
<gene>
    <name evidence="3" type="ORF">B6F84_08255</name>
</gene>
<dbReference type="NCBIfam" id="NF041017">
    <property type="entry name" value="DNA_import_CedB"/>
    <property type="match status" value="1"/>
</dbReference>
<reference evidence="3 4" key="1">
    <citation type="submission" date="2017-03" db="EMBL/GenBank/DDBJ databases">
        <title>Sulfur activation and transportation mechanism of thermophilic Archaea Acidianus manzaensis YN-25.</title>
        <authorList>
            <person name="Ma Y."/>
            <person name="Yang Y."/>
            <person name="Xia J."/>
        </authorList>
    </citation>
    <scope>NUCLEOTIDE SEQUENCE [LARGE SCALE GENOMIC DNA]</scope>
    <source>
        <strain evidence="3 4">YN-25</strain>
    </source>
</reference>
<keyword evidence="1" id="KW-0472">Membrane</keyword>
<dbReference type="InterPro" id="IPR027417">
    <property type="entry name" value="P-loop_NTPase"/>
</dbReference>
<organism evidence="3 4">
    <name type="scientific">Acidianus manzaensis</name>
    <dbReference type="NCBI Taxonomy" id="282676"/>
    <lineage>
        <taxon>Archaea</taxon>
        <taxon>Thermoproteota</taxon>
        <taxon>Thermoprotei</taxon>
        <taxon>Sulfolobales</taxon>
        <taxon>Sulfolobaceae</taxon>
        <taxon>Acidianus</taxon>
    </lineage>
</organism>
<dbReference type="SUPFAM" id="SSF52540">
    <property type="entry name" value="P-loop containing nucleoside triphosphate hydrolases"/>
    <property type="match status" value="1"/>
</dbReference>
<dbReference type="OrthoDB" id="10575at2157"/>
<dbReference type="GeneID" id="41590902"/>
<feature type="transmembrane region" description="Helical" evidence="1">
    <location>
        <begin position="7"/>
        <end position="40"/>
    </location>
</feature>
<name>A0A1W6K3N7_9CREN</name>
<dbReference type="PANTHER" id="PTHR30121">
    <property type="entry name" value="UNCHARACTERIZED PROTEIN YJGR-RELATED"/>
    <property type="match status" value="1"/>
</dbReference>
<dbReference type="SMART" id="SM00382">
    <property type="entry name" value="AAA"/>
    <property type="match status" value="1"/>
</dbReference>
<dbReference type="EMBL" id="CP020477">
    <property type="protein sequence ID" value="ARM77126.1"/>
    <property type="molecule type" value="Genomic_DNA"/>
</dbReference>
<dbReference type="InterPro" id="IPR051162">
    <property type="entry name" value="T4SS_component"/>
</dbReference>
<evidence type="ECO:0000313" key="4">
    <source>
        <dbReference type="Proteomes" id="UP000193404"/>
    </source>
</evidence>
<dbReference type="InterPro" id="IPR053657">
    <property type="entry name" value="Ced-DNA_import"/>
</dbReference>
<dbReference type="Pfam" id="PF12846">
    <property type="entry name" value="AAA_10"/>
    <property type="match status" value="1"/>
</dbReference>
<dbReference type="PANTHER" id="PTHR30121:SF6">
    <property type="entry name" value="SLR6007 PROTEIN"/>
    <property type="match status" value="1"/>
</dbReference>
<keyword evidence="1" id="KW-0812">Transmembrane</keyword>
<dbReference type="STRING" id="282676.B6F84_08255"/>
<dbReference type="KEGG" id="aman:B6F84_08255"/>
<keyword evidence="1" id="KW-1133">Transmembrane helix</keyword>
<evidence type="ECO:0000313" key="3">
    <source>
        <dbReference type="EMBL" id="ARM77126.1"/>
    </source>
</evidence>
<evidence type="ECO:0000259" key="2">
    <source>
        <dbReference type="SMART" id="SM00382"/>
    </source>
</evidence>
<dbReference type="InterPro" id="IPR003593">
    <property type="entry name" value="AAA+_ATPase"/>
</dbReference>
<dbReference type="RefSeq" id="WP_148691793.1">
    <property type="nucleotide sequence ID" value="NZ_CP020477.1"/>
</dbReference>
<dbReference type="Proteomes" id="UP000193404">
    <property type="component" value="Chromosome"/>
</dbReference>
<feature type="domain" description="AAA+ ATPase" evidence="2">
    <location>
        <begin position="279"/>
        <end position="576"/>
    </location>
</feature>
<dbReference type="Gene3D" id="3.40.50.300">
    <property type="entry name" value="P-loop containing nucleotide triphosphate hydrolases"/>
    <property type="match status" value="2"/>
</dbReference>
<accession>A0A1W6K3N7</accession>
<protein>
    <submittedName>
        <fullName evidence="3">AAA family ATPase</fullName>
    </submittedName>
</protein>
<sequence>MEDKDNYAAIFMVVLTIILAVIFRNLLFLLLLLPIGFVLYRNKFIDINQIQKIIKFLNTKNSTQAIKIEDGYIEKSNEFIAVLLVYDIPVDYRDLSEEGLKTSITSFYKILQIGSQIDILFKKKYVNVNNYRDMLLNRSQNLRVVIDSDPSNARAKRELEIINFLLDRLSEGEYPFKYEIYLFIHGDNKDKVIQSAEVISRGLEGLNIKSRLANRKEIENAIFFNPSKANKVTIPSQVPFLTPFSIDKLPSLEIRSDGILLGKDMIHKTSVFWNIDTVENPHMLIIGPTGAGKTEFLVNIAINFSILKDIPLVLFDTKGDIKERLRKKNLEFKVLNPLFHGISLLNNDRLPIQIKAMQIEKILTNSFDLSKLESSIFFKIVYDSLEEYSKGKLDQLNWDIIENKLKNQVDYSTYLLISKIIRLLRSIDFGSEISSLLMNGLNVIDLTLVKSETLRKLIIYSIILDIYNKYSSSVDNGIKIVLVLDEAWSIIKSEKNDYPIVADLIKRGRGHGIAILMATQNIEDLGNEENIYLDNVGLLVAMNNGDKNFWNNVIKRFVNIDDKEVKDFLSFLGRGEALVRFIGDPRPIIVELSRLN</sequence>
<dbReference type="AlphaFoldDB" id="A0A1W6K3N7"/>
<proteinExistence type="predicted"/>
<keyword evidence="4" id="KW-1185">Reference proteome</keyword>